<sequence>LPFPGHGPSILVLPLKLPSRNSYEDSMMTSSPNALGSRFRLGGESSSLGILPSSSLTTNHFNFNTSSAAAINSGANSSPPFDDSTLLMGGGDKWGDIGEGGSERTTATSPGSDGAYGSSLNSMGGALRVSQQQHQDDNPHHDSGISDIFKSLGLNESVMGYNSSSSPALDSPNVHHGSNSYFSRSSVIEPPSPTDSNLQGGIHALYTCGSSKDPPGSLERAARIHRNGTAIYDASCTWHGSFPVRKDKNIQLSVKVFLAFGPIKIEWPGKDNSSVPRGYLYIIFENEKQVKDLLNACTHDYGNGGSWYFKISSRRMRNKEVQVIPWIISDSNFVRCPSQRLDPKKTVFVGALHGMLTAEGLGSIFNDLFGGVVYA</sequence>
<dbReference type="OrthoDB" id="10033548at2759"/>
<protein>
    <recommendedName>
        <fullName evidence="7">Cytoplasmic polyadenylation element-binding protein 1</fullName>
    </recommendedName>
</protein>
<feature type="domain" description="Cytoplasmic polyadenylation element-binding protein 1 N-terminal" evidence="4">
    <location>
        <begin position="212"/>
        <end position="249"/>
    </location>
</feature>
<dbReference type="GO" id="GO:0045202">
    <property type="term" value="C:synapse"/>
    <property type="evidence" value="ECO:0007669"/>
    <property type="project" value="TreeGrafter"/>
</dbReference>
<feature type="compositionally biased region" description="Gly residues" evidence="2">
    <location>
        <begin position="89"/>
        <end position="100"/>
    </location>
</feature>
<dbReference type="EMBL" id="CP045892">
    <property type="protein sequence ID" value="QQP52391.1"/>
    <property type="molecule type" value="Genomic_DNA"/>
</dbReference>
<dbReference type="InterPro" id="IPR035979">
    <property type="entry name" value="RBD_domain_sf"/>
</dbReference>
<dbReference type="GO" id="GO:0005634">
    <property type="term" value="C:nucleus"/>
    <property type="evidence" value="ECO:0007669"/>
    <property type="project" value="TreeGrafter"/>
</dbReference>
<dbReference type="Proteomes" id="UP000595437">
    <property type="component" value="Chromosome 3"/>
</dbReference>
<dbReference type="GO" id="GO:0003730">
    <property type="term" value="F:mRNA 3'-UTR binding"/>
    <property type="evidence" value="ECO:0007669"/>
    <property type="project" value="InterPro"/>
</dbReference>
<feature type="compositionally biased region" description="Basic and acidic residues" evidence="2">
    <location>
        <begin position="134"/>
        <end position="144"/>
    </location>
</feature>
<dbReference type="Pfam" id="PF16367">
    <property type="entry name" value="RRM_7"/>
    <property type="match status" value="1"/>
</dbReference>
<dbReference type="Pfam" id="PF16368">
    <property type="entry name" value="CEBP1_N"/>
    <property type="match status" value="1"/>
</dbReference>
<evidence type="ECO:0000259" key="3">
    <source>
        <dbReference type="Pfam" id="PF16367"/>
    </source>
</evidence>
<dbReference type="GO" id="GO:0043022">
    <property type="term" value="F:ribosome binding"/>
    <property type="evidence" value="ECO:0007669"/>
    <property type="project" value="TreeGrafter"/>
</dbReference>
<feature type="non-terminal residue" evidence="5">
    <location>
        <position position="1"/>
    </location>
</feature>
<dbReference type="InterPro" id="IPR000504">
    <property type="entry name" value="RRM_dom"/>
</dbReference>
<dbReference type="PANTHER" id="PTHR12566:SF9">
    <property type="entry name" value="CYTOPLASMIC POLYADENYLATION ELEMENT-BINDING PROTEIN 1"/>
    <property type="match status" value="1"/>
</dbReference>
<gene>
    <name evidence="5" type="ORF">FKW44_004535</name>
</gene>
<evidence type="ECO:0000313" key="6">
    <source>
        <dbReference type="Proteomes" id="UP000595437"/>
    </source>
</evidence>
<dbReference type="InterPro" id="IPR012677">
    <property type="entry name" value="Nucleotide-bd_a/b_plait_sf"/>
</dbReference>
<evidence type="ECO:0000256" key="2">
    <source>
        <dbReference type="SAM" id="MobiDB-lite"/>
    </source>
</evidence>
<feature type="non-terminal residue" evidence="5">
    <location>
        <position position="375"/>
    </location>
</feature>
<reference evidence="6" key="1">
    <citation type="submission" date="2021-01" db="EMBL/GenBank/DDBJ databases">
        <title>Caligus Genome Assembly.</title>
        <authorList>
            <person name="Gallardo-Escarate C."/>
        </authorList>
    </citation>
    <scope>NUCLEOTIDE SEQUENCE [LARGE SCALE GENOMIC DNA]</scope>
</reference>
<dbReference type="PANTHER" id="PTHR12566">
    <property type="entry name" value="CYTOPLASMIC POLYADENYLATION ELEMENT BINDING PROTEIN CPEB"/>
    <property type="match status" value="1"/>
</dbReference>
<dbReference type="GO" id="GO:0005737">
    <property type="term" value="C:cytoplasm"/>
    <property type="evidence" value="ECO:0007669"/>
    <property type="project" value="TreeGrafter"/>
</dbReference>
<evidence type="ECO:0000256" key="1">
    <source>
        <dbReference type="ARBA" id="ARBA00022884"/>
    </source>
</evidence>
<accession>A0A7T8KB25</accession>
<feature type="region of interest" description="Disordered" evidence="2">
    <location>
        <begin position="89"/>
        <end position="147"/>
    </location>
</feature>
<evidence type="ECO:0008006" key="7">
    <source>
        <dbReference type="Google" id="ProtNLM"/>
    </source>
</evidence>
<dbReference type="Gene3D" id="3.30.70.330">
    <property type="match status" value="2"/>
</dbReference>
<dbReference type="GO" id="GO:0008135">
    <property type="term" value="F:translation factor activity, RNA binding"/>
    <property type="evidence" value="ECO:0007669"/>
    <property type="project" value="TreeGrafter"/>
</dbReference>
<organism evidence="5 6">
    <name type="scientific">Caligus rogercresseyi</name>
    <name type="common">Sea louse</name>
    <dbReference type="NCBI Taxonomy" id="217165"/>
    <lineage>
        <taxon>Eukaryota</taxon>
        <taxon>Metazoa</taxon>
        <taxon>Ecdysozoa</taxon>
        <taxon>Arthropoda</taxon>
        <taxon>Crustacea</taxon>
        <taxon>Multicrustacea</taxon>
        <taxon>Hexanauplia</taxon>
        <taxon>Copepoda</taxon>
        <taxon>Siphonostomatoida</taxon>
        <taxon>Caligidae</taxon>
        <taxon>Caligus</taxon>
    </lineage>
</organism>
<dbReference type="SUPFAM" id="SSF54928">
    <property type="entry name" value="RNA-binding domain, RBD"/>
    <property type="match status" value="1"/>
</dbReference>
<keyword evidence="6" id="KW-1185">Reference proteome</keyword>
<dbReference type="GO" id="GO:0043005">
    <property type="term" value="C:neuron projection"/>
    <property type="evidence" value="ECO:0007669"/>
    <property type="project" value="TreeGrafter"/>
</dbReference>
<name>A0A7T8KB25_CALRO</name>
<dbReference type="GO" id="GO:0000900">
    <property type="term" value="F:mRNA regulatory element binding translation repressor activity"/>
    <property type="evidence" value="ECO:0007669"/>
    <property type="project" value="TreeGrafter"/>
</dbReference>
<dbReference type="AlphaFoldDB" id="A0A7T8KB25"/>
<evidence type="ECO:0000259" key="4">
    <source>
        <dbReference type="Pfam" id="PF16368"/>
    </source>
</evidence>
<dbReference type="GO" id="GO:2000766">
    <property type="term" value="P:negative regulation of cytoplasmic translation"/>
    <property type="evidence" value="ECO:0007669"/>
    <property type="project" value="TreeGrafter"/>
</dbReference>
<keyword evidence="1" id="KW-0694">RNA-binding</keyword>
<dbReference type="InterPro" id="IPR034819">
    <property type="entry name" value="CPEB"/>
</dbReference>
<feature type="domain" description="RRM" evidence="3">
    <location>
        <begin position="255"/>
        <end position="325"/>
    </location>
</feature>
<dbReference type="InterPro" id="IPR032292">
    <property type="entry name" value="CEBP1_N"/>
</dbReference>
<proteinExistence type="predicted"/>
<evidence type="ECO:0000313" key="5">
    <source>
        <dbReference type="EMBL" id="QQP52391.1"/>
    </source>
</evidence>